<evidence type="ECO:0000313" key="2">
    <source>
        <dbReference type="Proteomes" id="UP000679725"/>
    </source>
</evidence>
<dbReference type="Proteomes" id="UP000679725">
    <property type="component" value="Unassembled WGS sequence"/>
</dbReference>
<reference evidence="1 2" key="1">
    <citation type="submission" date="2021-04" db="EMBL/GenBank/DDBJ databases">
        <authorList>
            <person name="Rodrigo-Torres L."/>
            <person name="Arahal R. D."/>
            <person name="Lucena T."/>
        </authorList>
    </citation>
    <scope>NUCLEOTIDE SEQUENCE [LARGE SCALE GENOMIC DNA]</scope>
    <source>
        <strain evidence="1 2">CECT 9623</strain>
    </source>
</reference>
<evidence type="ECO:0000313" key="1">
    <source>
        <dbReference type="EMBL" id="CAG5073160.1"/>
    </source>
</evidence>
<dbReference type="EMBL" id="CAJRAU010000008">
    <property type="protein sequence ID" value="CAG5073160.1"/>
    <property type="molecule type" value="Genomic_DNA"/>
</dbReference>
<name>A0ABN7RE36_9BACT</name>
<sequence>MCIRPYKLTAFVFIITKTQNILEYYNKMVEVDCFKQHELAE</sequence>
<accession>A0ABN7RE36</accession>
<organism evidence="1 2">
    <name type="scientific">Dyadobacter linearis</name>
    <dbReference type="NCBI Taxonomy" id="2823330"/>
    <lineage>
        <taxon>Bacteria</taxon>
        <taxon>Pseudomonadati</taxon>
        <taxon>Bacteroidota</taxon>
        <taxon>Cytophagia</taxon>
        <taxon>Cytophagales</taxon>
        <taxon>Spirosomataceae</taxon>
        <taxon>Dyadobacter</taxon>
    </lineage>
</organism>
<protein>
    <submittedName>
        <fullName evidence="1">Uncharacterized protein</fullName>
    </submittedName>
</protein>
<keyword evidence="2" id="KW-1185">Reference proteome</keyword>
<gene>
    <name evidence="1" type="ORF">DYBT9623_04663</name>
</gene>
<proteinExistence type="predicted"/>
<comment type="caution">
    <text evidence="1">The sequence shown here is derived from an EMBL/GenBank/DDBJ whole genome shotgun (WGS) entry which is preliminary data.</text>
</comment>